<evidence type="ECO:0000256" key="9">
    <source>
        <dbReference type="ARBA" id="ARBA00023125"/>
    </source>
</evidence>
<dbReference type="PANTHER" id="PTHR21358:SF4">
    <property type="entry name" value="PROTEIN MAELSTROM HOMOLOG"/>
    <property type="match status" value="1"/>
</dbReference>
<dbReference type="SUPFAM" id="SSF47095">
    <property type="entry name" value="HMG-box"/>
    <property type="match status" value="1"/>
</dbReference>
<keyword evidence="8" id="KW-0744">Spermatogenesis</keyword>
<dbReference type="Proteomes" id="UP001142489">
    <property type="component" value="Unassembled WGS sequence"/>
</dbReference>
<evidence type="ECO:0000256" key="6">
    <source>
        <dbReference type="ARBA" id="ARBA00022490"/>
    </source>
</evidence>
<feature type="domain" description="Maelstrom" evidence="15">
    <location>
        <begin position="182"/>
        <end position="380"/>
    </location>
</feature>
<dbReference type="CDD" id="cd21992">
    <property type="entry name" value="HMG-box_MAEL"/>
    <property type="match status" value="1"/>
</dbReference>
<keyword evidence="17" id="KW-1185">Reference proteome</keyword>
<evidence type="ECO:0000313" key="16">
    <source>
        <dbReference type="EMBL" id="KAJ7320416.1"/>
    </source>
</evidence>
<reference evidence="16" key="1">
    <citation type="journal article" date="2023" name="DNA Res.">
        <title>Chromosome-level genome assembly of Phrynocephalus forsythii using third-generation DNA sequencing and Hi-C analysis.</title>
        <authorList>
            <person name="Qi Y."/>
            <person name="Zhao W."/>
            <person name="Zhao Y."/>
            <person name="Niu C."/>
            <person name="Cao S."/>
            <person name="Zhang Y."/>
        </authorList>
    </citation>
    <scope>NUCLEOTIDE SEQUENCE</scope>
    <source>
        <tissue evidence="16">Muscle</tissue>
    </source>
</reference>
<dbReference type="InterPro" id="IPR036910">
    <property type="entry name" value="HMG_box_dom_sf"/>
</dbReference>
<accession>A0A9Q0XN00</accession>
<evidence type="ECO:0000256" key="7">
    <source>
        <dbReference type="ARBA" id="ARBA00022782"/>
    </source>
</evidence>
<dbReference type="GO" id="GO:0060964">
    <property type="term" value="P:regulation of miRNA-mediated gene silencing"/>
    <property type="evidence" value="ECO:0007669"/>
    <property type="project" value="InterPro"/>
</dbReference>
<dbReference type="Pfam" id="PF13017">
    <property type="entry name" value="Maelstrom"/>
    <property type="match status" value="1"/>
</dbReference>
<evidence type="ECO:0000256" key="4">
    <source>
        <dbReference type="ARBA" id="ARBA00021076"/>
    </source>
</evidence>
<keyword evidence="6" id="KW-0963">Cytoplasm</keyword>
<dbReference type="GO" id="GO:0007283">
    <property type="term" value="P:spermatogenesis"/>
    <property type="evidence" value="ECO:0007669"/>
    <property type="project" value="UniProtKB-KW"/>
</dbReference>
<feature type="domain" description="HMG box" evidence="14">
    <location>
        <begin position="59"/>
        <end position="122"/>
    </location>
</feature>
<keyword evidence="12" id="KW-0469">Meiosis</keyword>
<dbReference type="GO" id="GO:0045892">
    <property type="term" value="P:negative regulation of DNA-templated transcription"/>
    <property type="evidence" value="ECO:0007669"/>
    <property type="project" value="TreeGrafter"/>
</dbReference>
<comment type="subcellular location">
    <subcellularLocation>
        <location evidence="2">Cytoplasm</location>
    </subcellularLocation>
    <subcellularLocation>
        <location evidence="1">Nucleus</location>
    </subcellularLocation>
</comment>
<evidence type="ECO:0000256" key="12">
    <source>
        <dbReference type="ARBA" id="ARBA00023254"/>
    </source>
</evidence>
<dbReference type="InterPro" id="IPR024970">
    <property type="entry name" value="Maelstrom"/>
</dbReference>
<keyword evidence="9" id="KW-0238">DNA-binding</keyword>
<evidence type="ECO:0000256" key="13">
    <source>
        <dbReference type="ARBA" id="ARBA00025698"/>
    </source>
</evidence>
<dbReference type="AlphaFoldDB" id="A0A9Q0XN00"/>
<evidence type="ECO:0000256" key="2">
    <source>
        <dbReference type="ARBA" id="ARBA00004496"/>
    </source>
</evidence>
<dbReference type="GO" id="GO:0043186">
    <property type="term" value="C:P granule"/>
    <property type="evidence" value="ECO:0007669"/>
    <property type="project" value="TreeGrafter"/>
</dbReference>
<dbReference type="Pfam" id="PF09011">
    <property type="entry name" value="HMG_box_2"/>
    <property type="match status" value="1"/>
</dbReference>
<dbReference type="GO" id="GO:0030154">
    <property type="term" value="P:cell differentiation"/>
    <property type="evidence" value="ECO:0007669"/>
    <property type="project" value="UniProtKB-KW"/>
</dbReference>
<feature type="non-terminal residue" evidence="16">
    <location>
        <position position="460"/>
    </location>
</feature>
<dbReference type="GO" id="GO:0043565">
    <property type="term" value="F:sequence-specific DNA binding"/>
    <property type="evidence" value="ECO:0007669"/>
    <property type="project" value="TreeGrafter"/>
</dbReference>
<evidence type="ECO:0000256" key="11">
    <source>
        <dbReference type="ARBA" id="ARBA00023242"/>
    </source>
</evidence>
<name>A0A9Q0XN00_9SAUR</name>
<comment type="caution">
    <text evidence="16">The sequence shown here is derived from an EMBL/GenBank/DDBJ whole genome shotgun (WGS) entry which is preliminary data.</text>
</comment>
<protein>
    <recommendedName>
        <fullName evidence="4">Protein maelstrom homolog</fullName>
    </recommendedName>
</protein>
<evidence type="ECO:0000259" key="15">
    <source>
        <dbReference type="Pfam" id="PF13017"/>
    </source>
</evidence>
<evidence type="ECO:0000256" key="3">
    <source>
        <dbReference type="ARBA" id="ARBA00007057"/>
    </source>
</evidence>
<dbReference type="GO" id="GO:0007140">
    <property type="term" value="P:male meiotic nuclear division"/>
    <property type="evidence" value="ECO:0007669"/>
    <property type="project" value="TreeGrafter"/>
</dbReference>
<evidence type="ECO:0000256" key="5">
    <source>
        <dbReference type="ARBA" id="ARBA00022473"/>
    </source>
</evidence>
<dbReference type="GO" id="GO:0005634">
    <property type="term" value="C:nucleus"/>
    <property type="evidence" value="ECO:0007669"/>
    <property type="project" value="UniProtKB-SubCell"/>
</dbReference>
<evidence type="ECO:0000313" key="17">
    <source>
        <dbReference type="Proteomes" id="UP001142489"/>
    </source>
</evidence>
<dbReference type="InterPro" id="IPR039259">
    <property type="entry name" value="Protein_maelstrom"/>
</dbReference>
<keyword evidence="10" id="KW-0943">RNA-mediated gene silencing</keyword>
<dbReference type="OrthoDB" id="24555at2759"/>
<dbReference type="FunFam" id="1.10.30.10:FF:000035">
    <property type="entry name" value="Maelstrom spermatogenic transposon silencer"/>
    <property type="match status" value="1"/>
</dbReference>
<comment type="similarity">
    <text evidence="3">Belongs to the maelstrom family.</text>
</comment>
<comment type="function">
    <text evidence="13">Plays a central role during spermatogenesis by repressing transposable elements and preventing their mobilization, which is essential for the germline integrity. Acts via the piRNA metabolic process, which mediates the repression of transposable elements during meiosis by forming complexes composed of piRNAs and Piwi proteins and governs the methylation and subsequent repression of transposons. Its association with piP-bodies suggests a participation in the secondary piRNAs metabolic process. Required for the localization of germ-cell factors to the meiotic nuage.</text>
</comment>
<gene>
    <name evidence="16" type="ORF">JRQ81_019927</name>
</gene>
<organism evidence="16 17">
    <name type="scientific">Phrynocephalus forsythii</name>
    <dbReference type="NCBI Taxonomy" id="171643"/>
    <lineage>
        <taxon>Eukaryota</taxon>
        <taxon>Metazoa</taxon>
        <taxon>Chordata</taxon>
        <taxon>Craniata</taxon>
        <taxon>Vertebrata</taxon>
        <taxon>Euteleostomi</taxon>
        <taxon>Lepidosauria</taxon>
        <taxon>Squamata</taxon>
        <taxon>Bifurcata</taxon>
        <taxon>Unidentata</taxon>
        <taxon>Episquamata</taxon>
        <taxon>Toxicofera</taxon>
        <taxon>Iguania</taxon>
        <taxon>Acrodonta</taxon>
        <taxon>Agamidae</taxon>
        <taxon>Agaminae</taxon>
        <taxon>Phrynocephalus</taxon>
    </lineage>
</organism>
<dbReference type="InterPro" id="IPR009071">
    <property type="entry name" value="HMG_box_dom"/>
</dbReference>
<proteinExistence type="inferred from homology"/>
<sequence>PPPPPPCAARTWRAEVPKKGAARSACLFLQKAEERRGPFCCPAFPLGARDPASASRAMPNRKGARNAYYFFALEMVPELRRRGLAVTGVAQAIPHCSNDWANLTVEQKEKYAEMARQWKVKKSEVAAKKPLSQVPVPFPTKTKNNIPVADPAKPLKTCELVVLETPFYFLNIFSHGVLPPHCDKRFLPCEIGCVKYSLKEGILAAFHRFIDPGEVPLGFRFHCQAAGDATHRIPISGFELATSNYSVVLRDLYTFIQPRWGTWPPVYCKSDDRFRINWCLKHMATEAGTANHLELLNVEDLIVELYSQKLQKEPSKTWVYDTLDASMWDYSANTRCQWHEENDVPYCAVAACKKIAYSISNSLASMYNIQLTTSHLPLNEVNSKNTVNPKMIILDARRFQKLSSEQTGSGRYFRSLNEDNGAKSCIGDRPSGVKTAGETSIRCGRGIAQFLESTSKHSHS</sequence>
<dbReference type="Gene3D" id="1.10.30.10">
    <property type="entry name" value="High mobility group box domain"/>
    <property type="match status" value="1"/>
</dbReference>
<keyword evidence="11" id="KW-0539">Nucleus</keyword>
<dbReference type="GO" id="GO:0034587">
    <property type="term" value="P:piRNA processing"/>
    <property type="evidence" value="ECO:0007669"/>
    <property type="project" value="TreeGrafter"/>
</dbReference>
<evidence type="ECO:0000256" key="8">
    <source>
        <dbReference type="ARBA" id="ARBA00022871"/>
    </source>
</evidence>
<keyword evidence="7" id="KW-0221">Differentiation</keyword>
<dbReference type="PANTHER" id="PTHR21358">
    <property type="entry name" value="PROTEIN MAELSTROM HOMOLOG"/>
    <property type="match status" value="1"/>
</dbReference>
<keyword evidence="5" id="KW-0217">Developmental protein</keyword>
<dbReference type="EMBL" id="JAPFRF010000010">
    <property type="protein sequence ID" value="KAJ7320416.1"/>
    <property type="molecule type" value="Genomic_DNA"/>
</dbReference>
<evidence type="ECO:0000256" key="10">
    <source>
        <dbReference type="ARBA" id="ARBA00023158"/>
    </source>
</evidence>
<evidence type="ECO:0000259" key="14">
    <source>
        <dbReference type="Pfam" id="PF09011"/>
    </source>
</evidence>
<evidence type="ECO:0000256" key="1">
    <source>
        <dbReference type="ARBA" id="ARBA00004123"/>
    </source>
</evidence>